<comment type="cofactor">
    <cofactor evidence="1">
        <name>pyridoxal 5'-phosphate</name>
        <dbReference type="ChEBI" id="CHEBI:597326"/>
    </cofactor>
</comment>
<dbReference type="CDD" id="cd00609">
    <property type="entry name" value="AAT_like"/>
    <property type="match status" value="1"/>
</dbReference>
<gene>
    <name evidence="11" type="ORF">DQ393_22800</name>
</gene>
<sequence length="339" mass="37224">MTNRIVHGGGITAAARQYGGRPEEWLDLSTGINPNPVTLPEIPVAAWHRLPDQHLHERAREAARNYYRSGDILPLPVPGTQSVIQLLPRLVPGGSVAILSPTYGEYARAFTLAGLRVRQVSTIAELTADDRLVVAVNPNNPDGRRLPIEQLRDLHDRLRSQGGSLLVDEAFGDMEPAASVAPFAASMPNLIIFRSFGKFFGLAGLRLGFVIAEAAILTRFEDWLGPWAVSGPALSIAASLVEGDTGAIRNRILQRYSALEGVLRRSTLEIAGGTPLFALVADDRAEGLYTHLCRHRILVRKFDYARNWLRFGLTPDEEADQRLAGVLESDDFRSVRPKI</sequence>
<evidence type="ECO:0000256" key="8">
    <source>
        <dbReference type="ARBA" id="ARBA00029996"/>
    </source>
</evidence>
<dbReference type="InterPro" id="IPR015422">
    <property type="entry name" value="PyrdxlP-dep_Trfase_small"/>
</dbReference>
<keyword evidence="7 11" id="KW-0456">Lyase</keyword>
<dbReference type="EMBL" id="QMKK01000048">
    <property type="protein sequence ID" value="RAX39279.1"/>
    <property type="molecule type" value="Genomic_DNA"/>
</dbReference>
<evidence type="ECO:0000256" key="4">
    <source>
        <dbReference type="ARBA" id="ARBA00012285"/>
    </source>
</evidence>
<dbReference type="PROSITE" id="PS00105">
    <property type="entry name" value="AA_TRANSFER_CLASS_1"/>
    <property type="match status" value="1"/>
</dbReference>
<dbReference type="EC" id="4.1.1.81" evidence="4"/>
<dbReference type="InterPro" id="IPR004838">
    <property type="entry name" value="NHTrfase_class1_PyrdxlP-BS"/>
</dbReference>
<comment type="pathway">
    <text evidence="3">Cofactor biosynthesis; adenosylcobalamin biosynthesis.</text>
</comment>
<evidence type="ECO:0000256" key="3">
    <source>
        <dbReference type="ARBA" id="ARBA00004953"/>
    </source>
</evidence>
<dbReference type="PANTHER" id="PTHR42885:SF1">
    <property type="entry name" value="THREONINE-PHOSPHATE DECARBOXYLASE"/>
    <property type="match status" value="1"/>
</dbReference>
<comment type="caution">
    <text evidence="11">The sequence shown here is derived from an EMBL/GenBank/DDBJ whole genome shotgun (WGS) entry which is preliminary data.</text>
</comment>
<comment type="function">
    <text evidence="2">Decarboxylates L-threonine-O-3-phosphate to yield (R)-1-amino-2-propanol O-2-phosphate, the precursor for the linkage between the nucleotide loop and the corrin ring in cobalamin.</text>
</comment>
<keyword evidence="5" id="KW-0169">Cobalamin biosynthesis</keyword>
<name>A0A329Y596_RHITR</name>
<evidence type="ECO:0000256" key="9">
    <source>
        <dbReference type="ARBA" id="ARBA00048531"/>
    </source>
</evidence>
<keyword evidence="6" id="KW-0663">Pyridoxal phosphate</keyword>
<dbReference type="Gene3D" id="3.90.1150.10">
    <property type="entry name" value="Aspartate Aminotransferase, domain 1"/>
    <property type="match status" value="1"/>
</dbReference>
<organism evidence="11 12">
    <name type="scientific">Rhizobium tropici</name>
    <dbReference type="NCBI Taxonomy" id="398"/>
    <lineage>
        <taxon>Bacteria</taxon>
        <taxon>Pseudomonadati</taxon>
        <taxon>Pseudomonadota</taxon>
        <taxon>Alphaproteobacteria</taxon>
        <taxon>Hyphomicrobiales</taxon>
        <taxon>Rhizobiaceae</taxon>
        <taxon>Rhizobium/Agrobacterium group</taxon>
        <taxon>Rhizobium</taxon>
    </lineage>
</organism>
<evidence type="ECO:0000256" key="7">
    <source>
        <dbReference type="ARBA" id="ARBA00023239"/>
    </source>
</evidence>
<dbReference type="InterPro" id="IPR005860">
    <property type="entry name" value="CobD"/>
</dbReference>
<proteinExistence type="predicted"/>
<reference evidence="11 12" key="1">
    <citation type="submission" date="2018-06" db="EMBL/GenBank/DDBJ databases">
        <title>Whole Genome Sequence of an efficient microsymbiont, Rhizobium tropici.</title>
        <authorList>
            <person name="Srinivasan R."/>
            <person name="Singh H.V."/>
            <person name="Srivastava R."/>
            <person name="Kumari B."/>
            <person name="Radhakrishna A."/>
        </authorList>
    </citation>
    <scope>NUCLEOTIDE SEQUENCE [LARGE SCALE GENOMIC DNA]</scope>
    <source>
        <strain evidence="11 12">IGFRI Rhizo-19</strain>
    </source>
</reference>
<dbReference type="NCBIfam" id="TIGR01140">
    <property type="entry name" value="L_thr_O3P_dcar"/>
    <property type="match status" value="1"/>
</dbReference>
<dbReference type="InterPro" id="IPR004839">
    <property type="entry name" value="Aminotransferase_I/II_large"/>
</dbReference>
<evidence type="ECO:0000313" key="12">
    <source>
        <dbReference type="Proteomes" id="UP000251205"/>
    </source>
</evidence>
<dbReference type="RefSeq" id="WP_112343984.1">
    <property type="nucleotide sequence ID" value="NZ_QMKK01000048.1"/>
</dbReference>
<dbReference type="GO" id="GO:0009236">
    <property type="term" value="P:cobalamin biosynthetic process"/>
    <property type="evidence" value="ECO:0007669"/>
    <property type="project" value="UniProtKB-UniPathway"/>
</dbReference>
<dbReference type="GO" id="GO:0030170">
    <property type="term" value="F:pyridoxal phosphate binding"/>
    <property type="evidence" value="ECO:0007669"/>
    <property type="project" value="InterPro"/>
</dbReference>
<dbReference type="PANTHER" id="PTHR42885">
    <property type="entry name" value="HISTIDINOL-PHOSPHATE AMINOTRANSFERASE-RELATED"/>
    <property type="match status" value="1"/>
</dbReference>
<dbReference type="UniPathway" id="UPA00148"/>
<evidence type="ECO:0000256" key="2">
    <source>
        <dbReference type="ARBA" id="ARBA00003444"/>
    </source>
</evidence>
<evidence type="ECO:0000259" key="10">
    <source>
        <dbReference type="Pfam" id="PF00155"/>
    </source>
</evidence>
<protein>
    <recommendedName>
        <fullName evidence="4">threonine-phosphate decarboxylase</fullName>
        <ecNumber evidence="4">4.1.1.81</ecNumber>
    </recommendedName>
    <alternativeName>
        <fullName evidence="8">L-threonine-O-3-phosphate decarboxylase</fullName>
    </alternativeName>
</protein>
<evidence type="ECO:0000256" key="1">
    <source>
        <dbReference type="ARBA" id="ARBA00001933"/>
    </source>
</evidence>
<comment type="catalytic activity">
    <reaction evidence="9">
        <text>O-phospho-L-threonine + H(+) = (R)-1-aminopropan-2-yl phosphate + CO2</text>
        <dbReference type="Rhea" id="RHEA:11492"/>
        <dbReference type="ChEBI" id="CHEBI:15378"/>
        <dbReference type="ChEBI" id="CHEBI:16526"/>
        <dbReference type="ChEBI" id="CHEBI:58563"/>
        <dbReference type="ChEBI" id="CHEBI:58675"/>
        <dbReference type="EC" id="4.1.1.81"/>
    </reaction>
</comment>
<dbReference type="SUPFAM" id="SSF53383">
    <property type="entry name" value="PLP-dependent transferases"/>
    <property type="match status" value="1"/>
</dbReference>
<dbReference type="InterPro" id="IPR015424">
    <property type="entry name" value="PyrdxlP-dep_Trfase"/>
</dbReference>
<dbReference type="InterPro" id="IPR015421">
    <property type="entry name" value="PyrdxlP-dep_Trfase_major"/>
</dbReference>
<evidence type="ECO:0000256" key="5">
    <source>
        <dbReference type="ARBA" id="ARBA00022573"/>
    </source>
</evidence>
<accession>A0A329Y596</accession>
<evidence type="ECO:0000313" key="11">
    <source>
        <dbReference type="EMBL" id="RAX39279.1"/>
    </source>
</evidence>
<feature type="domain" description="Aminotransferase class I/classII large" evidence="10">
    <location>
        <begin position="47"/>
        <end position="324"/>
    </location>
</feature>
<dbReference type="OrthoDB" id="9799304at2"/>
<dbReference type="Proteomes" id="UP000251205">
    <property type="component" value="Unassembled WGS sequence"/>
</dbReference>
<evidence type="ECO:0000256" key="6">
    <source>
        <dbReference type="ARBA" id="ARBA00022898"/>
    </source>
</evidence>
<dbReference type="AlphaFoldDB" id="A0A329Y596"/>
<dbReference type="GO" id="GO:0048472">
    <property type="term" value="F:threonine-phosphate decarboxylase activity"/>
    <property type="evidence" value="ECO:0007669"/>
    <property type="project" value="UniProtKB-EC"/>
</dbReference>
<dbReference type="Pfam" id="PF00155">
    <property type="entry name" value="Aminotran_1_2"/>
    <property type="match status" value="1"/>
</dbReference>
<dbReference type="Gene3D" id="3.40.640.10">
    <property type="entry name" value="Type I PLP-dependent aspartate aminotransferase-like (Major domain)"/>
    <property type="match status" value="1"/>
</dbReference>